<keyword evidence="5" id="KW-1133">Transmembrane helix</keyword>
<accession>A0A085WFP4</accession>
<feature type="domain" description="PAS" evidence="7">
    <location>
        <begin position="165"/>
        <end position="220"/>
    </location>
</feature>
<dbReference type="InterPro" id="IPR000700">
    <property type="entry name" value="PAS-assoc_C"/>
</dbReference>
<comment type="catalytic activity">
    <reaction evidence="1">
        <text>ATP + protein L-histidine = ADP + protein N-phospho-L-histidine.</text>
        <dbReference type="EC" id="2.7.13.3"/>
    </reaction>
</comment>
<gene>
    <name evidence="9" type="ORF">DB31_0980</name>
</gene>
<dbReference type="InterPro" id="IPR005467">
    <property type="entry name" value="His_kinase_dom"/>
</dbReference>
<dbReference type="STRING" id="394096.DB31_0980"/>
<keyword evidence="10" id="KW-1185">Reference proteome</keyword>
<keyword evidence="5" id="KW-0812">Transmembrane</keyword>
<dbReference type="NCBIfam" id="TIGR00229">
    <property type="entry name" value="sensory_box"/>
    <property type="match status" value="1"/>
</dbReference>
<evidence type="ECO:0000259" key="8">
    <source>
        <dbReference type="PROSITE" id="PS50113"/>
    </source>
</evidence>
<dbReference type="PANTHER" id="PTHR43065:SF42">
    <property type="entry name" value="TWO-COMPONENT SENSOR PPRA"/>
    <property type="match status" value="1"/>
</dbReference>
<feature type="transmembrane region" description="Helical" evidence="5">
    <location>
        <begin position="31"/>
        <end position="50"/>
    </location>
</feature>
<dbReference type="Pfam" id="PF13426">
    <property type="entry name" value="PAS_9"/>
    <property type="match status" value="1"/>
</dbReference>
<proteinExistence type="predicted"/>
<dbReference type="Gene3D" id="3.30.450.20">
    <property type="entry name" value="PAS domain"/>
    <property type="match status" value="1"/>
</dbReference>
<dbReference type="InterPro" id="IPR035965">
    <property type="entry name" value="PAS-like_dom_sf"/>
</dbReference>
<evidence type="ECO:0000256" key="5">
    <source>
        <dbReference type="SAM" id="Phobius"/>
    </source>
</evidence>
<dbReference type="PRINTS" id="PR00344">
    <property type="entry name" value="BCTRLSENSOR"/>
</dbReference>
<evidence type="ECO:0000313" key="10">
    <source>
        <dbReference type="Proteomes" id="UP000028725"/>
    </source>
</evidence>
<dbReference type="InterPro" id="IPR036097">
    <property type="entry name" value="HisK_dim/P_sf"/>
</dbReference>
<feature type="transmembrane region" description="Helical" evidence="5">
    <location>
        <begin position="87"/>
        <end position="109"/>
    </location>
</feature>
<evidence type="ECO:0000256" key="4">
    <source>
        <dbReference type="SAM" id="MobiDB-lite"/>
    </source>
</evidence>
<dbReference type="Pfam" id="PF00512">
    <property type="entry name" value="HisKA"/>
    <property type="match status" value="1"/>
</dbReference>
<dbReference type="SMART" id="SM00091">
    <property type="entry name" value="PAS"/>
    <property type="match status" value="1"/>
</dbReference>
<dbReference type="PANTHER" id="PTHR43065">
    <property type="entry name" value="SENSOR HISTIDINE KINASE"/>
    <property type="match status" value="1"/>
</dbReference>
<dbReference type="InterPro" id="IPR000014">
    <property type="entry name" value="PAS"/>
</dbReference>
<evidence type="ECO:0000256" key="3">
    <source>
        <dbReference type="ARBA" id="ARBA00022553"/>
    </source>
</evidence>
<dbReference type="SMART" id="SM00388">
    <property type="entry name" value="HisKA"/>
    <property type="match status" value="1"/>
</dbReference>
<dbReference type="Gene3D" id="1.10.287.130">
    <property type="match status" value="1"/>
</dbReference>
<keyword evidence="5" id="KW-0472">Membrane</keyword>
<comment type="caution">
    <text evidence="9">The sequence shown here is derived from an EMBL/GenBank/DDBJ whole genome shotgun (WGS) entry which is preliminary data.</text>
</comment>
<dbReference type="PROSITE" id="PS50112">
    <property type="entry name" value="PAS"/>
    <property type="match status" value="1"/>
</dbReference>
<evidence type="ECO:0000259" key="7">
    <source>
        <dbReference type="PROSITE" id="PS50112"/>
    </source>
</evidence>
<organism evidence="9 10">
    <name type="scientific">Hyalangium minutum</name>
    <dbReference type="NCBI Taxonomy" id="394096"/>
    <lineage>
        <taxon>Bacteria</taxon>
        <taxon>Pseudomonadati</taxon>
        <taxon>Myxococcota</taxon>
        <taxon>Myxococcia</taxon>
        <taxon>Myxococcales</taxon>
        <taxon>Cystobacterineae</taxon>
        <taxon>Archangiaceae</taxon>
        <taxon>Hyalangium</taxon>
    </lineage>
</organism>
<dbReference type="AlphaFoldDB" id="A0A085WFP4"/>
<dbReference type="EMBL" id="JMCB01000010">
    <property type="protein sequence ID" value="KFE66507.1"/>
    <property type="molecule type" value="Genomic_DNA"/>
</dbReference>
<evidence type="ECO:0000259" key="6">
    <source>
        <dbReference type="PROSITE" id="PS50109"/>
    </source>
</evidence>
<dbReference type="InterPro" id="IPR004358">
    <property type="entry name" value="Sig_transdc_His_kin-like_C"/>
</dbReference>
<dbReference type="CDD" id="cd00130">
    <property type="entry name" value="PAS"/>
    <property type="match status" value="1"/>
</dbReference>
<dbReference type="SMART" id="SM00387">
    <property type="entry name" value="HATPase_c"/>
    <property type="match status" value="1"/>
</dbReference>
<dbReference type="SUPFAM" id="SSF55785">
    <property type="entry name" value="PYP-like sensor domain (PAS domain)"/>
    <property type="match status" value="1"/>
</dbReference>
<dbReference type="InterPro" id="IPR003594">
    <property type="entry name" value="HATPase_dom"/>
</dbReference>
<feature type="domain" description="PAC" evidence="8">
    <location>
        <begin position="232"/>
        <end position="282"/>
    </location>
</feature>
<dbReference type="CDD" id="cd00082">
    <property type="entry name" value="HisKA"/>
    <property type="match status" value="1"/>
</dbReference>
<dbReference type="InterPro" id="IPR036890">
    <property type="entry name" value="HATPase_C_sf"/>
</dbReference>
<evidence type="ECO:0000256" key="2">
    <source>
        <dbReference type="ARBA" id="ARBA00012438"/>
    </source>
</evidence>
<dbReference type="PROSITE" id="PS50113">
    <property type="entry name" value="PAC"/>
    <property type="match status" value="1"/>
</dbReference>
<evidence type="ECO:0000256" key="1">
    <source>
        <dbReference type="ARBA" id="ARBA00000085"/>
    </source>
</evidence>
<protein>
    <recommendedName>
        <fullName evidence="2">histidine kinase</fullName>
        <ecNumber evidence="2">2.7.13.3</ecNumber>
    </recommendedName>
</protein>
<dbReference type="Proteomes" id="UP000028725">
    <property type="component" value="Unassembled WGS sequence"/>
</dbReference>
<reference evidence="9 10" key="1">
    <citation type="submission" date="2014-04" db="EMBL/GenBank/DDBJ databases">
        <title>Genome assembly of Hyalangium minutum DSM 14724.</title>
        <authorList>
            <person name="Sharma G."/>
            <person name="Subramanian S."/>
        </authorList>
    </citation>
    <scope>NUCLEOTIDE SEQUENCE [LARGE SCALE GENOMIC DNA]</scope>
    <source>
        <strain evidence="9 10">DSM 14724</strain>
    </source>
</reference>
<feature type="domain" description="Histidine kinase" evidence="6">
    <location>
        <begin position="295"/>
        <end position="519"/>
    </location>
</feature>
<dbReference type="Pfam" id="PF02518">
    <property type="entry name" value="HATPase_c"/>
    <property type="match status" value="1"/>
</dbReference>
<dbReference type="EC" id="2.7.13.3" evidence="2"/>
<dbReference type="SUPFAM" id="SSF47384">
    <property type="entry name" value="Homodimeric domain of signal transducing histidine kinase"/>
    <property type="match status" value="1"/>
</dbReference>
<dbReference type="PROSITE" id="PS50109">
    <property type="entry name" value="HIS_KIN"/>
    <property type="match status" value="1"/>
</dbReference>
<dbReference type="Gene3D" id="3.30.565.10">
    <property type="entry name" value="Histidine kinase-like ATPase, C-terminal domain"/>
    <property type="match status" value="1"/>
</dbReference>
<dbReference type="InterPro" id="IPR003661">
    <property type="entry name" value="HisK_dim/P_dom"/>
</dbReference>
<sequence>MRPRARAFKDPFAPDAPMSRPRPSVGWLRRVPIPLLLLTLWAVGIGLFSLKQETELAAHRAEEEAVRLQYDVAEHVRTSVHEARERVLRTTGMMLVLAGGMGLILQFFLGRRIRHLAAEIQELVDQIPGAQRAEPREGDALVKLDDAFRHIAEQLGRSRARLEENEERFQTIIERSPDATFIHWEGNVVFNNPAAATLLGYEQAVELQGRKIEELIVPEDAPVLTDPSAEGTPREVHWLHRSGRKVLGEVVTFPMLFERQRVRVSIVRDITERKQLEQKLRTADRMASLGTLAAGVAHEINNPLAFMQSNVRFVLEELRSVAMDSDPASRKRLLELEEALLETLSGGDRVSDIVRDLKTFSRGDDGGHGQVNIHRVLDLCASIARNQLRHRAKLVKNYGEVPLLQANESRLAQLFLNLIINAAQAIPEGRDVNANEVRLTTRQEGSWAVVEVKDTGVGIPPENLHRLFDPFFTTKPVGVGTGLGLSICHGIVTALGGRITVESEPGQGTTFRVFLPLSR</sequence>
<dbReference type="GO" id="GO:0000155">
    <property type="term" value="F:phosphorelay sensor kinase activity"/>
    <property type="evidence" value="ECO:0007669"/>
    <property type="project" value="InterPro"/>
</dbReference>
<dbReference type="SUPFAM" id="SSF55874">
    <property type="entry name" value="ATPase domain of HSP90 chaperone/DNA topoisomerase II/histidine kinase"/>
    <property type="match status" value="1"/>
</dbReference>
<evidence type="ECO:0000313" key="9">
    <source>
        <dbReference type="EMBL" id="KFE66507.1"/>
    </source>
</evidence>
<feature type="region of interest" description="Disordered" evidence="4">
    <location>
        <begin position="1"/>
        <end position="20"/>
    </location>
</feature>
<keyword evidence="3" id="KW-0597">Phosphoprotein</keyword>
<name>A0A085WFP4_9BACT</name>